<dbReference type="Proteomes" id="UP000214353">
    <property type="component" value="Segment"/>
</dbReference>
<accession>Q0N3Y2</accession>
<dbReference type="OrthoDB" id="1963at10239"/>
<proteinExistence type="predicted"/>
<dbReference type="RefSeq" id="YP_717658.1">
    <property type="nucleotide sequence ID" value="NC_008293.1"/>
</dbReference>
<name>Q0N3Y2_9ABAC</name>
<reference evidence="1 2" key="1">
    <citation type="journal article" date="2009" name="BMC Genomics">
        <title>Genomic sequence, organization and characteristics of a new nucleopolyhedrovirus isolated from Clanis bilineata larva.</title>
        <authorList>
            <person name="Zhu S.Y."/>
            <person name="Yi J.P."/>
            <person name="Shen W.D."/>
            <person name="Wang L.Q."/>
            <person name="He H.G."/>
            <person name="Wang Y."/>
            <person name="Li B."/>
            <person name="Wang W.B."/>
        </authorList>
    </citation>
    <scope>NUCLEOTIDE SEQUENCE [LARGE SCALE GENOMIC DNA]</scope>
    <source>
        <strain evidence="1">DZ1</strain>
    </source>
</reference>
<protein>
    <submittedName>
        <fullName evidence="1">PIF-1</fullName>
    </submittedName>
</protein>
<keyword evidence="2" id="KW-1185">Reference proteome</keyword>
<sequence length="538" mass="61785">MYLMIFLLVVLLMIIVVMVTTVIQQLYITHKPIVIPIKKFDNDESLLIKPPTEIIIEGNQHECHKQLTPCVSHIDCDKCREGLANCQYFDEQTVIMLVDPNTNKEVQHIIQPGESYCMALDRERARSCNPNTGIWLLAESATGYTLLCTCLQPGLITQLNLYEDCNISVGCQPNGHIFDINEHPLRCLCEEGFVADYNNTTETPFCRPLKVRDVVYNEDFFPRAPCADGMVRIDHPALADTYRRELRLGDICVVDPCSVDPVSGQRTAGRLQYYHNEKDKIEYKYCHCPIGRNLFPVHSNLPSMIGESTRPVVNACIMPFNTHILNIPRIDYRVFWGRDDEYVSDDEIVAVVNKDVNVMSHQRYENLLKPLLRRNPQSIDVSFEKSLVFKVSTAHQVFILERVSDNISERSLFEQYVAIASRTERPCFGIRSSASRCINDSSFKCINRYPGSTVWLAETLNNAWCVISRQGWAIRIWSSPTRYPRGQFPMVFNFDIKFVYEMPDIRFSFMTITTGVNVTDDVDNLVVLMTTYKNYTVD</sequence>
<dbReference type="EMBL" id="DQ504428">
    <property type="protein sequence ID" value="ABF47461.1"/>
    <property type="molecule type" value="Genomic_DNA"/>
</dbReference>
<dbReference type="KEGG" id="vg:5141891"/>
<dbReference type="Pfam" id="PF05092">
    <property type="entry name" value="PIF"/>
    <property type="match status" value="1"/>
</dbReference>
<dbReference type="GeneID" id="5141891"/>
<evidence type="ECO:0000313" key="1">
    <source>
        <dbReference type="EMBL" id="ABF47461.1"/>
    </source>
</evidence>
<dbReference type="InterPro" id="IPR007784">
    <property type="entry name" value="PIR"/>
</dbReference>
<evidence type="ECO:0000313" key="2">
    <source>
        <dbReference type="Proteomes" id="UP000214353"/>
    </source>
</evidence>
<organism evidence="1 2">
    <name type="scientific">Clanis bilineata nucleopolyhedrovirus</name>
    <dbReference type="NCBI Taxonomy" id="1307957"/>
    <lineage>
        <taxon>Viruses</taxon>
        <taxon>Viruses incertae sedis</taxon>
        <taxon>Naldaviricetes</taxon>
        <taxon>Lefavirales</taxon>
        <taxon>Baculoviridae</taxon>
        <taxon>Alphabaculovirus</taxon>
        <taxon>Alphabaculovirus clabilineatae</taxon>
    </lineage>
</organism>